<reference evidence="1 2" key="1">
    <citation type="submission" date="2018-11" db="EMBL/GenBank/DDBJ databases">
        <title>Complete genome sequence of Leptospira kmetyi isolate LS 001/16 from soil sample associated with a leptospirosis patient in Kelantan.</title>
        <authorList>
            <person name="Muhammad Yusoff F."/>
            <person name="Muhammad Yusoff S."/>
            <person name="Ahmad M.N."/>
            <person name="Yusof N.Y."/>
            <person name="Aziah I."/>
        </authorList>
    </citation>
    <scope>NUCLEOTIDE SEQUENCE [LARGE SCALE GENOMIC DNA]</scope>
    <source>
        <strain evidence="1 2">LS 001/16</strain>
    </source>
</reference>
<dbReference type="AlphaFoldDB" id="A0AAD0XQV3"/>
<dbReference type="KEGG" id="lkm:EFP84_19095"/>
<sequence>MILFRFDPTSRFEVKHENGLSENSSLGLRFVGTDFAFYTKRKFQSTNIDFKISFLNPRSKRTGRIFNLVL</sequence>
<gene>
    <name evidence="1" type="ORF">EFP84_19095</name>
</gene>
<proteinExistence type="predicted"/>
<dbReference type="Proteomes" id="UP000276407">
    <property type="component" value="Chromosome 2"/>
</dbReference>
<evidence type="ECO:0000313" key="2">
    <source>
        <dbReference type="Proteomes" id="UP000276407"/>
    </source>
</evidence>
<accession>A0AAD0XQV3</accession>
<evidence type="ECO:0000313" key="1">
    <source>
        <dbReference type="EMBL" id="AYV57744.1"/>
    </source>
</evidence>
<dbReference type="EMBL" id="CP033615">
    <property type="protein sequence ID" value="AYV57744.1"/>
    <property type="molecule type" value="Genomic_DNA"/>
</dbReference>
<name>A0AAD0XQV3_9LEPT</name>
<organism evidence="1 2">
    <name type="scientific">Leptospira kmetyi</name>
    <dbReference type="NCBI Taxonomy" id="408139"/>
    <lineage>
        <taxon>Bacteria</taxon>
        <taxon>Pseudomonadati</taxon>
        <taxon>Spirochaetota</taxon>
        <taxon>Spirochaetia</taxon>
        <taxon>Leptospirales</taxon>
        <taxon>Leptospiraceae</taxon>
        <taxon>Leptospira</taxon>
    </lineage>
</organism>
<protein>
    <submittedName>
        <fullName evidence="1">Uncharacterized protein</fullName>
    </submittedName>
</protein>